<dbReference type="InterPro" id="IPR011989">
    <property type="entry name" value="ARM-like"/>
</dbReference>
<dbReference type="PATRIC" id="fig|1127483.3.peg.6922"/>
<evidence type="ECO:0000256" key="1">
    <source>
        <dbReference type="SAM" id="MobiDB-lite"/>
    </source>
</evidence>
<evidence type="ECO:0000313" key="3">
    <source>
        <dbReference type="Proteomes" id="UP000005808"/>
    </source>
</evidence>
<proteinExistence type="predicted"/>
<comment type="caution">
    <text evidence="2">The sequence shown here is derived from an EMBL/GenBank/DDBJ whole genome shotgun (WGS) entry which is preliminary data.</text>
</comment>
<evidence type="ECO:0008006" key="4">
    <source>
        <dbReference type="Google" id="ProtNLM"/>
    </source>
</evidence>
<feature type="region of interest" description="Disordered" evidence="1">
    <location>
        <begin position="196"/>
        <end position="232"/>
    </location>
</feature>
<dbReference type="Proteomes" id="UP000005808">
    <property type="component" value="Unassembled WGS sequence"/>
</dbReference>
<name>H1SF27_9BURK</name>
<dbReference type="AlphaFoldDB" id="H1SF27"/>
<dbReference type="SUPFAM" id="SSF48371">
    <property type="entry name" value="ARM repeat"/>
    <property type="match status" value="1"/>
</dbReference>
<protein>
    <recommendedName>
        <fullName evidence="4">HEAT repeat domain-containing protein</fullName>
    </recommendedName>
</protein>
<dbReference type="RefSeq" id="WP_006162813.1">
    <property type="nucleotide sequence ID" value="NZ_AHJE01000105.1"/>
</dbReference>
<sequence length="232" mass="26011">MQLRYRMLVFKLNRLTHQDRINAVEEIALAGQLAEQLEKPGMVERLVADLFDHENFHVRRIALNAVRRARGYQQADISLALLRKLRDPEPWLRHDAAWILQEAGLDSPHIRAALRQLAGPVLLPYDLIRAKANPSDALLHAQVRARQALDVLLARQTASKVVAKLPYAAGTLGHSHKQRREQLKLTFEKHRERGAKLRFRRLESGDGGEGGEGGESKAAARPGAKARPAPKP</sequence>
<dbReference type="EMBL" id="AHJE01000105">
    <property type="protein sequence ID" value="EHP38852.1"/>
    <property type="molecule type" value="Genomic_DNA"/>
</dbReference>
<gene>
    <name evidence="2" type="ORF">OR16_34643</name>
</gene>
<feature type="compositionally biased region" description="Low complexity" evidence="1">
    <location>
        <begin position="216"/>
        <end position="232"/>
    </location>
</feature>
<organism evidence="2 3">
    <name type="scientific">Cupriavidus basilensis OR16</name>
    <dbReference type="NCBI Taxonomy" id="1127483"/>
    <lineage>
        <taxon>Bacteria</taxon>
        <taxon>Pseudomonadati</taxon>
        <taxon>Pseudomonadota</taxon>
        <taxon>Betaproteobacteria</taxon>
        <taxon>Burkholderiales</taxon>
        <taxon>Burkholderiaceae</taxon>
        <taxon>Cupriavidus</taxon>
    </lineage>
</organism>
<dbReference type="InterPro" id="IPR016024">
    <property type="entry name" value="ARM-type_fold"/>
</dbReference>
<evidence type="ECO:0000313" key="2">
    <source>
        <dbReference type="EMBL" id="EHP38852.1"/>
    </source>
</evidence>
<dbReference type="Gene3D" id="1.25.10.10">
    <property type="entry name" value="Leucine-rich Repeat Variant"/>
    <property type="match status" value="1"/>
</dbReference>
<accession>H1SF27</accession>
<reference evidence="2 3" key="1">
    <citation type="journal article" date="2012" name="J. Bacteriol.">
        <title>De Novo Genome Project of Cupriavidus basilensis OR16.</title>
        <authorList>
            <person name="Cserhati M."/>
            <person name="Kriszt B."/>
            <person name="Szoboszlay S."/>
            <person name="Toth A."/>
            <person name="Szabo I."/>
            <person name="Tancsics A."/>
            <person name="Nagy I."/>
            <person name="Horvath B."/>
            <person name="Nagy I."/>
            <person name="Kukolya J."/>
        </authorList>
    </citation>
    <scope>NUCLEOTIDE SEQUENCE [LARGE SCALE GENOMIC DNA]</scope>
    <source>
        <strain evidence="2 3">OR16</strain>
    </source>
</reference>